<protein>
    <recommendedName>
        <fullName evidence="8">Selenocysteine lyase</fullName>
        <ecNumber evidence="7">4.4.1.16</ecNumber>
    </recommendedName>
</protein>
<dbReference type="PANTHER" id="PTHR11601:SF62">
    <property type="entry name" value="SELENOCYSTEINE LYASE"/>
    <property type="match status" value="1"/>
</dbReference>
<dbReference type="GO" id="GO:0005829">
    <property type="term" value="C:cytosol"/>
    <property type="evidence" value="ECO:0007669"/>
    <property type="project" value="UniProtKB-SubCell"/>
</dbReference>
<dbReference type="Pfam" id="PF00266">
    <property type="entry name" value="Aminotran_5"/>
    <property type="match status" value="1"/>
</dbReference>
<keyword evidence="11" id="KW-1185">Reference proteome</keyword>
<dbReference type="Gene3D" id="3.40.640.10">
    <property type="entry name" value="Type I PLP-dependent aspartate aminotransferase-like (Major domain)"/>
    <property type="match status" value="1"/>
</dbReference>
<dbReference type="InterPro" id="IPR015424">
    <property type="entry name" value="PyrdxlP-dep_Trfase"/>
</dbReference>
<comment type="cofactor">
    <cofactor evidence="1">
        <name>pyridoxal 5'-phosphate</name>
        <dbReference type="ChEBI" id="CHEBI:597326"/>
    </cofactor>
</comment>
<dbReference type="InterPro" id="IPR015422">
    <property type="entry name" value="PyrdxlP-dep_Trfase_small"/>
</dbReference>
<dbReference type="EC" id="4.4.1.16" evidence="7"/>
<keyword evidence="4" id="KW-0963">Cytoplasm</keyword>
<evidence type="ECO:0000313" key="11">
    <source>
        <dbReference type="Proteomes" id="UP000005237"/>
    </source>
</evidence>
<dbReference type="Proteomes" id="UP000005237">
    <property type="component" value="Unassembled WGS sequence"/>
</dbReference>
<evidence type="ECO:0000256" key="7">
    <source>
        <dbReference type="ARBA" id="ARBA00039054"/>
    </source>
</evidence>
<evidence type="ECO:0000259" key="9">
    <source>
        <dbReference type="Pfam" id="PF00266"/>
    </source>
</evidence>
<evidence type="ECO:0000256" key="1">
    <source>
        <dbReference type="ARBA" id="ARBA00001933"/>
    </source>
</evidence>
<reference evidence="10" key="2">
    <citation type="submission" date="2022-06" db="UniProtKB">
        <authorList>
            <consortium name="EnsemblMetazoa"/>
        </authorList>
    </citation>
    <scope>IDENTIFICATION</scope>
    <source>
        <strain evidence="10">DF5081</strain>
    </source>
</reference>
<accession>A0A8R1EN13</accession>
<evidence type="ECO:0000256" key="6">
    <source>
        <dbReference type="ARBA" id="ARBA00037407"/>
    </source>
</evidence>
<evidence type="ECO:0000256" key="5">
    <source>
        <dbReference type="ARBA" id="ARBA00022679"/>
    </source>
</evidence>
<dbReference type="AlphaFoldDB" id="A0A8R1EN13"/>
<comment type="subunit">
    <text evidence="3">Homodimer.</text>
</comment>
<comment type="subcellular location">
    <subcellularLocation>
        <location evidence="2">Cytoplasm</location>
        <location evidence="2">Cytosol</location>
    </subcellularLocation>
</comment>
<evidence type="ECO:0000256" key="2">
    <source>
        <dbReference type="ARBA" id="ARBA00004514"/>
    </source>
</evidence>
<dbReference type="Gene3D" id="1.10.260.50">
    <property type="match status" value="1"/>
</dbReference>
<dbReference type="Gene3D" id="3.90.1150.10">
    <property type="entry name" value="Aspartate Aminotransferase, domain 1"/>
    <property type="match status" value="1"/>
</dbReference>
<evidence type="ECO:0000313" key="10">
    <source>
        <dbReference type="EnsemblMetazoa" id="CJA38216.1"/>
    </source>
</evidence>
<evidence type="ECO:0000256" key="3">
    <source>
        <dbReference type="ARBA" id="ARBA00011738"/>
    </source>
</evidence>
<dbReference type="EnsemblMetazoa" id="CJA38216.1">
    <property type="protein sequence ID" value="CJA38216.1"/>
    <property type="gene ID" value="WBGene00214063"/>
</dbReference>
<reference evidence="11" key="1">
    <citation type="submission" date="2010-08" db="EMBL/GenBank/DDBJ databases">
        <authorList>
            <consortium name="Caenorhabditis japonica Sequencing Consortium"/>
            <person name="Wilson R.K."/>
        </authorList>
    </citation>
    <scope>NUCLEOTIDE SEQUENCE [LARGE SCALE GENOMIC DNA]</scope>
    <source>
        <strain evidence="11">DF5081</strain>
    </source>
</reference>
<organism evidence="10 11">
    <name type="scientific">Caenorhabditis japonica</name>
    <dbReference type="NCBI Taxonomy" id="281687"/>
    <lineage>
        <taxon>Eukaryota</taxon>
        <taxon>Metazoa</taxon>
        <taxon>Ecdysozoa</taxon>
        <taxon>Nematoda</taxon>
        <taxon>Chromadorea</taxon>
        <taxon>Rhabditida</taxon>
        <taxon>Rhabditina</taxon>
        <taxon>Rhabditomorpha</taxon>
        <taxon>Rhabditoidea</taxon>
        <taxon>Rhabditidae</taxon>
        <taxon>Peloderinae</taxon>
        <taxon>Caenorhabditis</taxon>
    </lineage>
</organism>
<dbReference type="InterPro" id="IPR000192">
    <property type="entry name" value="Aminotrans_V_dom"/>
</dbReference>
<comment type="function">
    <text evidence="6">Catalyzes the decomposition of L-selenocysteine to L-alanine and elemental selenium.</text>
</comment>
<dbReference type="PANTHER" id="PTHR11601">
    <property type="entry name" value="CYSTEINE DESULFURYLASE FAMILY MEMBER"/>
    <property type="match status" value="1"/>
</dbReference>
<dbReference type="InterPro" id="IPR015421">
    <property type="entry name" value="PyrdxlP-dep_Trfase_major"/>
</dbReference>
<dbReference type="SUPFAM" id="SSF53383">
    <property type="entry name" value="PLP-dependent transferases"/>
    <property type="match status" value="1"/>
</dbReference>
<evidence type="ECO:0000256" key="4">
    <source>
        <dbReference type="ARBA" id="ARBA00022490"/>
    </source>
</evidence>
<name>A0A8R1EN13_CAEJA</name>
<feature type="domain" description="Aminotransferase class V" evidence="9">
    <location>
        <begin position="6"/>
        <end position="240"/>
    </location>
</feature>
<dbReference type="GO" id="GO:0009000">
    <property type="term" value="F:selenocysteine lyase activity"/>
    <property type="evidence" value="ECO:0007669"/>
    <property type="project" value="UniProtKB-EC"/>
</dbReference>
<sequence length="251" mass="27194">MPPTKIYLDNNATTPLDDRVKSAIAGALDLWANPSSNNENAQKAAEAIRESRRHLAEMFATGADDVVFTSGGTEANNWVIDGAIRNFRQKNPRVTPQIVTTNIEHPSILEPLKRRENDGEISVKYISVNPATGFVTPQSILQAITPATCLVTIMLANNETGVLQPVAYINRLIREKYPGDLAPFLHSDVAQAAGKIPVNLRDLGVDAVTVVGHKFYGPRIGALIYGSKGRRLPAMLLGGNQESGQRSGWVS</sequence>
<evidence type="ECO:0000256" key="8">
    <source>
        <dbReference type="ARBA" id="ARBA00040554"/>
    </source>
</evidence>
<proteinExistence type="predicted"/>
<dbReference type="GO" id="GO:0016740">
    <property type="term" value="F:transferase activity"/>
    <property type="evidence" value="ECO:0007669"/>
    <property type="project" value="UniProtKB-KW"/>
</dbReference>
<keyword evidence="5" id="KW-0808">Transferase</keyword>